<evidence type="ECO:0000313" key="1">
    <source>
        <dbReference type="EMBL" id="KOG41627.1"/>
    </source>
</evidence>
<evidence type="ECO:0000313" key="2">
    <source>
        <dbReference type="Proteomes" id="UP000037020"/>
    </source>
</evidence>
<accession>A0ABR5IR60</accession>
<dbReference type="SUPFAM" id="SSF56801">
    <property type="entry name" value="Acetyl-CoA synthetase-like"/>
    <property type="match status" value="1"/>
</dbReference>
<dbReference type="Gene3D" id="3.40.50.980">
    <property type="match status" value="1"/>
</dbReference>
<evidence type="ECO:0008006" key="3">
    <source>
        <dbReference type="Google" id="ProtNLM"/>
    </source>
</evidence>
<comment type="caution">
    <text evidence="1">The sequence shown here is derived from an EMBL/GenBank/DDBJ whole genome shotgun (WGS) entry which is preliminary data.</text>
</comment>
<feature type="non-terminal residue" evidence="1">
    <location>
        <position position="69"/>
    </location>
</feature>
<name>A0ABR5IR60_9ACTN</name>
<proteinExistence type="predicted"/>
<organism evidence="1 2">
    <name type="scientific">Streptomyces varsoviensis</name>
    <dbReference type="NCBI Taxonomy" id="67373"/>
    <lineage>
        <taxon>Bacteria</taxon>
        <taxon>Bacillati</taxon>
        <taxon>Actinomycetota</taxon>
        <taxon>Actinomycetes</taxon>
        <taxon>Kitasatosporales</taxon>
        <taxon>Streptomycetaceae</taxon>
        <taxon>Streptomyces</taxon>
    </lineage>
</organism>
<keyword evidence="2" id="KW-1185">Reference proteome</keyword>
<dbReference type="Proteomes" id="UP000037020">
    <property type="component" value="Unassembled WGS sequence"/>
</dbReference>
<dbReference type="EMBL" id="LGUT01004661">
    <property type="protein sequence ID" value="KOG41627.1"/>
    <property type="molecule type" value="Genomic_DNA"/>
</dbReference>
<gene>
    <name evidence="1" type="ORF">ADK38_46720</name>
</gene>
<sequence>MANLAQVMRPVLGVGEGVTALQFASFSFDAAVLDVAVTLGAGGTLAIASSDERMEPQALARMIETAGVS</sequence>
<protein>
    <recommendedName>
        <fullName evidence="3">AMP-dependent synthetase/ligase domain-containing protein</fullName>
    </recommendedName>
</protein>
<reference evidence="1 2" key="1">
    <citation type="submission" date="2015-07" db="EMBL/GenBank/DDBJ databases">
        <authorList>
            <person name="Ju K.-S."/>
            <person name="Doroghazi J.R."/>
            <person name="Metcalf W.W."/>
        </authorList>
    </citation>
    <scope>NUCLEOTIDE SEQUENCE [LARGE SCALE GENOMIC DNA]</scope>
    <source>
        <strain evidence="1 2">NRRL B-3589</strain>
    </source>
</reference>